<reference evidence="1" key="1">
    <citation type="submission" date="2018-06" db="EMBL/GenBank/DDBJ databases">
        <authorList>
            <person name="Zhirakovskaya E."/>
        </authorList>
    </citation>
    <scope>NUCLEOTIDE SEQUENCE</scope>
</reference>
<protein>
    <recommendedName>
        <fullName evidence="2">Porin</fullName>
    </recommendedName>
</protein>
<name>A0A3B1DCY2_9ZZZZ</name>
<organism evidence="1">
    <name type="scientific">hydrothermal vent metagenome</name>
    <dbReference type="NCBI Taxonomy" id="652676"/>
    <lineage>
        <taxon>unclassified sequences</taxon>
        <taxon>metagenomes</taxon>
        <taxon>ecological metagenomes</taxon>
    </lineage>
</organism>
<evidence type="ECO:0000313" key="1">
    <source>
        <dbReference type="EMBL" id="VAX40179.1"/>
    </source>
</evidence>
<gene>
    <name evidence="1" type="ORF">MNBD_PLANCTO03-147</name>
</gene>
<evidence type="ECO:0008006" key="2">
    <source>
        <dbReference type="Google" id="ProtNLM"/>
    </source>
</evidence>
<dbReference type="InterPro" id="IPR023614">
    <property type="entry name" value="Porin_dom_sf"/>
</dbReference>
<dbReference type="AlphaFoldDB" id="A0A3B1DCY2"/>
<sequence>MNRTKMLALLAGAAMSAGVTHAQTANNSALERELLADAGARASFQAGGTAGHDGSFFLSDAAGNNRLEIGGYTQFRYTFNNRDTVDPDEDFTNGFDMTRAALEFGGNVGNANLGYYIRGYFDTADSGTFEVWDAFGTYTFDNGVTMVFGQFLAPVLRERNVDDRNQLAVDRSVAGNTFDPGYTQGIAFAYTSDNFKVIGSVNDGAGTSNTPYYSARENDWALTGRVEFKWSGDWAQFDDFTSWRGTEGYAGMIGGGFHWETSGNTDADTGGVTGGAIGGAGGELMLYSIDVSAEGNGWNAFGAFIGRSIDPDGGSSVDDFAAVAQAGVFMTDEFEIFGRWDSIFADTGVAGSGDFHTITFGGNYYFFPGSHVAKFTADVQWNLENQGDANTVVGFGAPNQSTGVLTTADDSQWMLRLQMQLVF</sequence>
<accession>A0A3B1DCY2</accession>
<dbReference type="Gene3D" id="2.40.160.10">
    <property type="entry name" value="Porin"/>
    <property type="match status" value="1"/>
</dbReference>
<dbReference type="EMBL" id="UOGK01000346">
    <property type="protein sequence ID" value="VAX40179.1"/>
    <property type="molecule type" value="Genomic_DNA"/>
</dbReference>
<proteinExistence type="predicted"/>
<dbReference type="Pfam" id="PF07396">
    <property type="entry name" value="Porin_O_P"/>
    <property type="match status" value="1"/>
</dbReference>
<dbReference type="InterPro" id="IPR010870">
    <property type="entry name" value="Porin_O/P"/>
</dbReference>